<dbReference type="Pfam" id="PF13416">
    <property type="entry name" value="SBP_bac_8"/>
    <property type="match status" value="1"/>
</dbReference>
<keyword evidence="1" id="KW-0472">Membrane</keyword>
<dbReference type="EMBL" id="JASKHM010000005">
    <property type="protein sequence ID" value="MEQ4482759.1"/>
    <property type="molecule type" value="Genomic_DNA"/>
</dbReference>
<dbReference type="InterPro" id="IPR050490">
    <property type="entry name" value="Bact_solute-bd_prot1"/>
</dbReference>
<dbReference type="InterPro" id="IPR006059">
    <property type="entry name" value="SBP"/>
</dbReference>
<dbReference type="SUPFAM" id="SSF53850">
    <property type="entry name" value="Periplasmic binding protein-like II"/>
    <property type="match status" value="1"/>
</dbReference>
<dbReference type="Gene3D" id="3.40.190.10">
    <property type="entry name" value="Periplasmic binding protein-like II"/>
    <property type="match status" value="2"/>
</dbReference>
<dbReference type="Proteomes" id="UP001493487">
    <property type="component" value="Unassembled WGS sequence"/>
</dbReference>
<reference evidence="2 3" key="1">
    <citation type="journal article" date="2023" name="Genome Announc.">
        <title>Pan-Genome Analyses of the Genus Cohnella and Proposal of the Novel Species Cohnella silvisoli sp. nov., Isolated from Forest Soil.</title>
        <authorList>
            <person name="Wang C."/>
            <person name="Mao L."/>
            <person name="Bao G."/>
            <person name="Zhu H."/>
        </authorList>
    </citation>
    <scope>NUCLEOTIDE SEQUENCE [LARGE SCALE GENOMIC DNA]</scope>
    <source>
        <strain evidence="2 3">NL03-T5-1</strain>
    </source>
</reference>
<evidence type="ECO:0000313" key="2">
    <source>
        <dbReference type="EMBL" id="MEQ4482759.1"/>
    </source>
</evidence>
<feature type="transmembrane region" description="Helical" evidence="1">
    <location>
        <begin position="6"/>
        <end position="24"/>
    </location>
</feature>
<dbReference type="RefSeq" id="WP_232185473.1">
    <property type="nucleotide sequence ID" value="NZ_JAIOAP010000005.1"/>
</dbReference>
<comment type="caution">
    <text evidence="2">The sequence shown here is derived from an EMBL/GenBank/DDBJ whole genome shotgun (WGS) entry which is preliminary data.</text>
</comment>
<protein>
    <submittedName>
        <fullName evidence="2">Extracellular solute-binding protein</fullName>
    </submittedName>
</protein>
<evidence type="ECO:0000256" key="1">
    <source>
        <dbReference type="SAM" id="Phobius"/>
    </source>
</evidence>
<sequence>MRGIKIGVSLAVILLVVCGAYILLHNGWSGSRDSDTDQGNNPEKLTLKFFISGPPESTLPESEKDFVLQAIESKFDVNLEVTVMAPGEDYTETLAAKLAANDPPDMWLNISTDGGAKYTLDNVLADMSYYANPSTMPNYFKYWISEKELREYQVHNKFARAPIPYDRKSYRAYYIRKDWLDHLGLSIPQTYEQYVEVLHAFTYDDPDGNGINDTYGFTTAGNGNSISLEWPEYIKNGLLFPAYYENNQLVDMQTDVRVGQTVTDIVKIMNEGVIDPEWFLNSPRREFDKAVQGKAGIIMGDTADFALDSNRDSLQSRSRIVNPHANWVPFNPFGNRPLRVAVAANYPFVFSNNTAGAKPEKLMKTASILDWLAGEEGYLLTHYGLEGKHYTREGNRITLIPEAIEKDIRLQGDFLQIWDFFTPDAPEVLGFTILDPRVTERDKKILQSLANITVHEGLGTTLTPPFTINVEALRSRQDELQVKMLFSEKSGQNWPKYRDELMTKYNGNIIFKQYEDKIRASRNKR</sequence>
<proteinExistence type="predicted"/>
<name>A0ABV1KRP0_9BACL</name>
<accession>A0ABV1KRP0</accession>
<dbReference type="PANTHER" id="PTHR43649:SF12">
    <property type="entry name" value="DIACETYLCHITOBIOSE BINDING PROTEIN DASA"/>
    <property type="match status" value="1"/>
</dbReference>
<dbReference type="PANTHER" id="PTHR43649">
    <property type="entry name" value="ARABINOSE-BINDING PROTEIN-RELATED"/>
    <property type="match status" value="1"/>
</dbReference>
<gene>
    <name evidence="2" type="ORF">QJS35_10160</name>
</gene>
<organism evidence="2 3">
    <name type="scientific">Cohnella silvisoli</name>
    <dbReference type="NCBI Taxonomy" id="2873699"/>
    <lineage>
        <taxon>Bacteria</taxon>
        <taxon>Bacillati</taxon>
        <taxon>Bacillota</taxon>
        <taxon>Bacilli</taxon>
        <taxon>Bacillales</taxon>
        <taxon>Paenibacillaceae</taxon>
        <taxon>Cohnella</taxon>
    </lineage>
</organism>
<keyword evidence="1" id="KW-0812">Transmembrane</keyword>
<keyword evidence="3" id="KW-1185">Reference proteome</keyword>
<evidence type="ECO:0000313" key="3">
    <source>
        <dbReference type="Proteomes" id="UP001493487"/>
    </source>
</evidence>
<keyword evidence="1" id="KW-1133">Transmembrane helix</keyword>